<dbReference type="Proteomes" id="UP000191806">
    <property type="component" value="Chromosome"/>
</dbReference>
<accession>A0A1V0PJC2</accession>
<proteinExistence type="predicted"/>
<reference evidence="1 2" key="1">
    <citation type="journal article" date="2017" name="BMC Genomics">
        <title>Comparative and functional genomics of the Lactococcus lactis taxon; insights into evolution and niche adaptation.</title>
        <authorList>
            <person name="Kelleher P."/>
            <person name="Bottacini F."/>
            <person name="Mahony J."/>
            <person name="Kilcawley K.N."/>
            <person name="van Sinderen D."/>
        </authorList>
    </citation>
    <scope>NUCLEOTIDE SEQUENCE [LARGE SCALE GENOMIC DNA]</scope>
    <source>
        <strain evidence="1 2">JM1</strain>
    </source>
</reference>
<protein>
    <submittedName>
        <fullName evidence="1">Uncharacterized protein</fullName>
    </submittedName>
</protein>
<gene>
    <name evidence="1" type="ORF">LLJM1_2032</name>
</gene>
<dbReference type="EMBL" id="CP015899">
    <property type="protein sequence ID" value="ARE29374.1"/>
    <property type="molecule type" value="Genomic_DNA"/>
</dbReference>
<sequence length="30" mass="3299">MDEKIFEDIMSDIIVVSAEGSEVNICVIAK</sequence>
<name>A0A1V0PJC2_LACLC</name>
<organism evidence="1 2">
    <name type="scientific">Lactococcus lactis subsp. cremoris</name>
    <name type="common">Streptococcus cremoris</name>
    <dbReference type="NCBI Taxonomy" id="1359"/>
    <lineage>
        <taxon>Bacteria</taxon>
        <taxon>Bacillati</taxon>
        <taxon>Bacillota</taxon>
        <taxon>Bacilli</taxon>
        <taxon>Lactobacillales</taxon>
        <taxon>Streptococcaceae</taxon>
        <taxon>Lactococcus</taxon>
    </lineage>
</organism>
<evidence type="ECO:0000313" key="2">
    <source>
        <dbReference type="Proteomes" id="UP000191806"/>
    </source>
</evidence>
<dbReference type="AlphaFoldDB" id="A0A1V0PJC2"/>
<evidence type="ECO:0000313" key="1">
    <source>
        <dbReference type="EMBL" id="ARE29374.1"/>
    </source>
</evidence>